<dbReference type="EMBL" id="CP037933">
    <property type="protein sequence ID" value="QBN20457.1"/>
    <property type="molecule type" value="Genomic_DNA"/>
</dbReference>
<dbReference type="InterPro" id="IPR038475">
    <property type="entry name" value="RecG_C_sf"/>
</dbReference>
<dbReference type="OrthoDB" id="9807907at2"/>
<dbReference type="PANTHER" id="PTHR30595">
    <property type="entry name" value="GLPR-RELATED TRANSCRIPTIONAL REPRESSOR"/>
    <property type="match status" value="1"/>
</dbReference>
<name>A0A4P6YHU1_9FLAO</name>
<reference evidence="4" key="1">
    <citation type="submission" date="2019-03" db="EMBL/GenBank/DDBJ databases">
        <title>Flavobacterium sp.</title>
        <authorList>
            <person name="Kim H."/>
        </authorList>
    </citation>
    <scope>NUCLEOTIDE SEQUENCE [LARGE SCALE GENOMIC DNA]</scope>
    <source>
        <strain evidence="4">GS13</strain>
    </source>
</reference>
<dbReference type="Proteomes" id="UP000291124">
    <property type="component" value="Chromosome"/>
</dbReference>
<keyword evidence="4" id="KW-1185">Reference proteome</keyword>
<dbReference type="Pfam" id="PF04326">
    <property type="entry name" value="SLFN_AlbA_2"/>
    <property type="match status" value="1"/>
</dbReference>
<sequence length="561" mass="64709">MEEQLLRQLILQGEGKHIEFKGAKRSVPSDLYETVVSFSNTEGGTLILGIEDDGTISGVEEAFKNNILKDLVSSINSTDCINPPLYLQPVPVKMDGVWIIAMQVPVSSQVHDHKKAIYIREYESDLDITKQSQRVSDLHLNKRNFFTESQVIPNLTMEDLDEKLFEKARNLIKSNQSDHPWLFEKNQKMLEEASLYRKDFFTQKEGLTSAAALIFGKDTTIQSLFPAYKVEGMVRKINKDRWDDRITPPLRTNLIDTYIQLKAFVNKHLPEKFYMEGDQRVDLRDKVFREVIGNVIVHREYSSALATEMIIDQYQLTITNPNNPHFSGPIDLNSFNPYPKNPNIRKFFTALGWTDEIGSGIRNTKKYLPLYIEGAQPIFIEGSIFKTIIPLRLVTLKSFSNKWLKWIELDEKYTSHLEKSLSKINISPELFEASWEECLLHLVPSWTQKGTKLQNLDWPKNQPTDELLIKKVPSWSQKSTNLIHKKIRYIIAILSLTGEPLALDDIMMAVGYANKKTFRDNYIKPLEQLQWIEKTNPQNPTAPDQKYKLTLIGKIFLGNQE</sequence>
<dbReference type="PANTHER" id="PTHR30595:SF6">
    <property type="entry name" value="SCHLAFEN ALBA-2 DOMAIN-CONTAINING PROTEIN"/>
    <property type="match status" value="1"/>
</dbReference>
<dbReference type="InterPro" id="IPR038461">
    <property type="entry name" value="Schlafen_AlbA_2_dom_sf"/>
</dbReference>
<evidence type="ECO:0000313" key="3">
    <source>
        <dbReference type="EMBL" id="QBN20457.1"/>
    </source>
</evidence>
<dbReference type="Gene3D" id="3.30.950.30">
    <property type="entry name" value="Schlafen, AAA domain"/>
    <property type="match status" value="1"/>
</dbReference>
<gene>
    <name evidence="3" type="ORF">E1750_17220</name>
</gene>
<dbReference type="InterPro" id="IPR007421">
    <property type="entry name" value="Schlafen_AlbA_2_dom"/>
</dbReference>
<feature type="domain" description="Filamentation induced by cAMP protein Fic-like C-terminal" evidence="2">
    <location>
        <begin position="496"/>
        <end position="550"/>
    </location>
</feature>
<dbReference type="AlphaFoldDB" id="A0A4P6YHU1"/>
<evidence type="ECO:0000259" key="1">
    <source>
        <dbReference type="Pfam" id="PF04326"/>
    </source>
</evidence>
<dbReference type="Gene3D" id="3.30.565.60">
    <property type="match status" value="1"/>
</dbReference>
<dbReference type="RefSeq" id="WP_133277957.1">
    <property type="nucleotide sequence ID" value="NZ_CP037933.1"/>
</dbReference>
<evidence type="ECO:0000259" key="2">
    <source>
        <dbReference type="Pfam" id="PF21247"/>
    </source>
</evidence>
<proteinExistence type="predicted"/>
<evidence type="ECO:0000313" key="4">
    <source>
        <dbReference type="Proteomes" id="UP000291124"/>
    </source>
</evidence>
<protein>
    <submittedName>
        <fullName evidence="3">AAA family ATPase</fullName>
    </submittedName>
</protein>
<dbReference type="InterPro" id="IPR049514">
    <property type="entry name" value="Fic-like_C"/>
</dbReference>
<accession>A0A4P6YHU1</accession>
<organism evidence="3 4">
    <name type="scientific">Flavobacterium nackdongense</name>
    <dbReference type="NCBI Taxonomy" id="2547394"/>
    <lineage>
        <taxon>Bacteria</taxon>
        <taxon>Pseudomonadati</taxon>
        <taxon>Bacteroidota</taxon>
        <taxon>Flavobacteriia</taxon>
        <taxon>Flavobacteriales</taxon>
        <taxon>Flavobacteriaceae</taxon>
        <taxon>Flavobacterium</taxon>
    </lineage>
</organism>
<dbReference type="KEGG" id="fnk:E1750_17220"/>
<dbReference type="Pfam" id="PF21247">
    <property type="entry name" value="Fic-like_C"/>
    <property type="match status" value="1"/>
</dbReference>
<feature type="domain" description="Schlafen AlbA-2" evidence="1">
    <location>
        <begin position="14"/>
        <end position="124"/>
    </location>
</feature>